<reference evidence="1" key="1">
    <citation type="submission" date="2015-07" db="EMBL/GenBank/DDBJ databases">
        <title>MeaNS - Measles Nucleotide Surveillance Program.</title>
        <authorList>
            <person name="Tran T."/>
            <person name="Druce J."/>
        </authorList>
    </citation>
    <scope>NUCLEOTIDE SEQUENCE</scope>
    <source>
        <strain evidence="1">UCB-OBI-ISO-001</strain>
        <tissue evidence="1">Gonad</tissue>
    </source>
</reference>
<organism evidence="1">
    <name type="scientific">Octopus bimaculoides</name>
    <name type="common">California two-spotted octopus</name>
    <dbReference type="NCBI Taxonomy" id="37653"/>
    <lineage>
        <taxon>Eukaryota</taxon>
        <taxon>Metazoa</taxon>
        <taxon>Spiralia</taxon>
        <taxon>Lophotrochozoa</taxon>
        <taxon>Mollusca</taxon>
        <taxon>Cephalopoda</taxon>
        <taxon>Coleoidea</taxon>
        <taxon>Octopodiformes</taxon>
        <taxon>Octopoda</taxon>
        <taxon>Incirrata</taxon>
        <taxon>Octopodidae</taxon>
        <taxon>Octopus</taxon>
    </lineage>
</organism>
<evidence type="ECO:0008006" key="2">
    <source>
        <dbReference type="Google" id="ProtNLM"/>
    </source>
</evidence>
<dbReference type="EMBL" id="KQ416141">
    <property type="protein sequence ID" value="KOF98439.1"/>
    <property type="molecule type" value="Genomic_DNA"/>
</dbReference>
<sequence>MRIGGTNDRRLQLLESGSTHKLAPANTLFSHKTSCRTWHAYNDRTHNQFDFILVSQQLKSSINMARSRTFLGTDVNSDHDVVIMTTRLKLKRTYKKRAIHIRFDVDKLKDPKVAVEFEAKVGGRFAALNFLKDDINSLTDNIKETLCELAVDVLGRRKNKPWVADDILDLGDIRWDPRETKLKG</sequence>
<dbReference type="AlphaFoldDB" id="A0A0L8IAK6"/>
<proteinExistence type="predicted"/>
<protein>
    <recommendedName>
        <fullName evidence="2">Endonuclease/exonuclease/phosphatase domain-containing protein</fullName>
    </recommendedName>
</protein>
<gene>
    <name evidence="1" type="ORF">OCBIM_22025174mg</name>
</gene>
<name>A0A0L8IAK6_OCTBM</name>
<evidence type="ECO:0000313" key="1">
    <source>
        <dbReference type="EMBL" id="KOF98439.1"/>
    </source>
</evidence>
<accession>A0A0L8IAK6</accession>